<accession>A0A182NX10</accession>
<keyword evidence="2" id="KW-1185">Reference proteome</keyword>
<dbReference type="EnsemblMetazoa" id="ADIR014407-RA">
    <property type="protein sequence ID" value="ADIR014407-PA"/>
    <property type="gene ID" value="ADIR014407"/>
</dbReference>
<organism evidence="1 2">
    <name type="scientific">Anopheles dirus</name>
    <dbReference type="NCBI Taxonomy" id="7168"/>
    <lineage>
        <taxon>Eukaryota</taxon>
        <taxon>Metazoa</taxon>
        <taxon>Ecdysozoa</taxon>
        <taxon>Arthropoda</taxon>
        <taxon>Hexapoda</taxon>
        <taxon>Insecta</taxon>
        <taxon>Pterygota</taxon>
        <taxon>Neoptera</taxon>
        <taxon>Endopterygota</taxon>
        <taxon>Diptera</taxon>
        <taxon>Nematocera</taxon>
        <taxon>Culicoidea</taxon>
        <taxon>Culicidae</taxon>
        <taxon>Anophelinae</taxon>
        <taxon>Anopheles</taxon>
    </lineage>
</organism>
<dbReference type="Proteomes" id="UP000075884">
    <property type="component" value="Unassembled WGS sequence"/>
</dbReference>
<protein>
    <submittedName>
        <fullName evidence="1">Uncharacterized protein</fullName>
    </submittedName>
</protein>
<dbReference type="VEuPathDB" id="VectorBase:ADIR014407"/>
<dbReference type="AlphaFoldDB" id="A0A182NX10"/>
<sequence length="56" mass="6462">MGRLYDFTLTQTVLVGDRKSGCCFCHRSYSDLDVANQFLHHRQGHTHRSEIGKTHT</sequence>
<reference evidence="2" key="1">
    <citation type="submission" date="2013-03" db="EMBL/GenBank/DDBJ databases">
        <title>The Genome Sequence of Anopheles dirus WRAIR2.</title>
        <authorList>
            <consortium name="The Broad Institute Genomics Platform"/>
            <person name="Neafsey D.E."/>
            <person name="Walton C."/>
            <person name="Walker B."/>
            <person name="Young S.K."/>
            <person name="Zeng Q."/>
            <person name="Gargeya S."/>
            <person name="Fitzgerald M."/>
            <person name="Haas B."/>
            <person name="Abouelleil A."/>
            <person name="Allen A.W."/>
            <person name="Alvarado L."/>
            <person name="Arachchi H.M."/>
            <person name="Berlin A.M."/>
            <person name="Chapman S.B."/>
            <person name="Gainer-Dewar J."/>
            <person name="Goldberg J."/>
            <person name="Griggs A."/>
            <person name="Gujja S."/>
            <person name="Hansen M."/>
            <person name="Howarth C."/>
            <person name="Imamovic A."/>
            <person name="Ireland A."/>
            <person name="Larimer J."/>
            <person name="McCowan C."/>
            <person name="Murphy C."/>
            <person name="Pearson M."/>
            <person name="Poon T.W."/>
            <person name="Priest M."/>
            <person name="Roberts A."/>
            <person name="Saif S."/>
            <person name="Shea T."/>
            <person name="Sisk P."/>
            <person name="Sykes S."/>
            <person name="Wortman J."/>
            <person name="Nusbaum C."/>
            <person name="Birren B."/>
        </authorList>
    </citation>
    <scope>NUCLEOTIDE SEQUENCE [LARGE SCALE GENOMIC DNA]</scope>
    <source>
        <strain evidence="2">WRAIR2</strain>
    </source>
</reference>
<evidence type="ECO:0000313" key="1">
    <source>
        <dbReference type="EnsemblMetazoa" id="ADIR014407-PA"/>
    </source>
</evidence>
<reference evidence="1" key="2">
    <citation type="submission" date="2020-05" db="UniProtKB">
        <authorList>
            <consortium name="EnsemblMetazoa"/>
        </authorList>
    </citation>
    <scope>IDENTIFICATION</scope>
    <source>
        <strain evidence="1">WRAIR2</strain>
    </source>
</reference>
<evidence type="ECO:0000313" key="2">
    <source>
        <dbReference type="Proteomes" id="UP000075884"/>
    </source>
</evidence>
<proteinExistence type="predicted"/>
<name>A0A182NX10_9DIPT</name>